<gene>
    <name evidence="2" type="ORF">SAMN02745166_04709</name>
</gene>
<dbReference type="Proteomes" id="UP000190774">
    <property type="component" value="Unassembled WGS sequence"/>
</dbReference>
<name>A0A1T4Z0R7_9BACT</name>
<evidence type="ECO:0000256" key="1">
    <source>
        <dbReference type="SAM" id="Phobius"/>
    </source>
</evidence>
<evidence type="ECO:0000313" key="3">
    <source>
        <dbReference type="Proteomes" id="UP000190774"/>
    </source>
</evidence>
<keyword evidence="1" id="KW-0812">Transmembrane</keyword>
<organism evidence="2 3">
    <name type="scientific">Prosthecobacter debontii</name>
    <dbReference type="NCBI Taxonomy" id="48467"/>
    <lineage>
        <taxon>Bacteria</taxon>
        <taxon>Pseudomonadati</taxon>
        <taxon>Verrucomicrobiota</taxon>
        <taxon>Verrucomicrobiia</taxon>
        <taxon>Verrucomicrobiales</taxon>
        <taxon>Verrucomicrobiaceae</taxon>
        <taxon>Prosthecobacter</taxon>
    </lineage>
</organism>
<protein>
    <submittedName>
        <fullName evidence="2">Uncharacterized protein</fullName>
    </submittedName>
</protein>
<reference evidence="3" key="1">
    <citation type="submission" date="2017-02" db="EMBL/GenBank/DDBJ databases">
        <authorList>
            <person name="Varghese N."/>
            <person name="Submissions S."/>
        </authorList>
    </citation>
    <scope>NUCLEOTIDE SEQUENCE [LARGE SCALE GENOMIC DNA]</scope>
    <source>
        <strain evidence="3">ATCC 700200</strain>
    </source>
</reference>
<keyword evidence="1" id="KW-1133">Transmembrane helix</keyword>
<evidence type="ECO:0000313" key="2">
    <source>
        <dbReference type="EMBL" id="SKB07493.1"/>
    </source>
</evidence>
<keyword evidence="3" id="KW-1185">Reference proteome</keyword>
<keyword evidence="1" id="KW-0472">Membrane</keyword>
<sequence>MMCRSSVALDLKGVLSGTLYFGWGILCLSRNMTVLLKLKIS</sequence>
<proteinExistence type="predicted"/>
<dbReference type="STRING" id="48467.SAMN02745166_04709"/>
<feature type="transmembrane region" description="Helical" evidence="1">
    <location>
        <begin position="20"/>
        <end position="38"/>
    </location>
</feature>
<accession>A0A1T4Z0R7</accession>
<dbReference type="AlphaFoldDB" id="A0A1T4Z0R7"/>
<dbReference type="EMBL" id="FUYE01000023">
    <property type="protein sequence ID" value="SKB07493.1"/>
    <property type="molecule type" value="Genomic_DNA"/>
</dbReference>